<evidence type="ECO:0000256" key="8">
    <source>
        <dbReference type="SAM" id="Phobius"/>
    </source>
</evidence>
<dbReference type="GO" id="GO:0005789">
    <property type="term" value="C:endoplasmic reticulum membrane"/>
    <property type="evidence" value="ECO:0007669"/>
    <property type="project" value="UniProtKB-SubCell"/>
</dbReference>
<keyword evidence="11" id="KW-1185">Reference proteome</keyword>
<dbReference type="GO" id="GO:0006874">
    <property type="term" value="P:intracellular calcium ion homeostasis"/>
    <property type="evidence" value="ECO:0007669"/>
    <property type="project" value="TreeGrafter"/>
</dbReference>
<dbReference type="FunCoup" id="D8QCE8">
    <property type="interactions" value="5"/>
</dbReference>
<feature type="region of interest" description="Disordered" evidence="7">
    <location>
        <begin position="697"/>
        <end position="736"/>
    </location>
</feature>
<gene>
    <name evidence="10" type="ORF">SCHCODRAFT_82986</name>
</gene>
<feature type="compositionally biased region" description="Polar residues" evidence="7">
    <location>
        <begin position="71"/>
        <end position="83"/>
    </location>
</feature>
<dbReference type="eggNOG" id="KOG4629">
    <property type="taxonomic scope" value="Eukaryota"/>
</dbReference>
<dbReference type="GO" id="GO:0005262">
    <property type="term" value="F:calcium channel activity"/>
    <property type="evidence" value="ECO:0007669"/>
    <property type="project" value="TreeGrafter"/>
</dbReference>
<dbReference type="RefSeq" id="XP_003029819.1">
    <property type="nucleotide sequence ID" value="XM_003029773.1"/>
</dbReference>
<dbReference type="Proteomes" id="UP000007431">
    <property type="component" value="Unassembled WGS sequence"/>
</dbReference>
<dbReference type="Pfam" id="PF00924">
    <property type="entry name" value="MS_channel_2nd"/>
    <property type="match status" value="1"/>
</dbReference>
<evidence type="ECO:0000256" key="2">
    <source>
        <dbReference type="ARBA" id="ARBA00008017"/>
    </source>
</evidence>
<evidence type="ECO:0000259" key="9">
    <source>
        <dbReference type="PROSITE" id="PS50222"/>
    </source>
</evidence>
<dbReference type="VEuPathDB" id="FungiDB:SCHCODRAFT_02670534"/>
<dbReference type="GeneID" id="9594172"/>
<protein>
    <recommendedName>
        <fullName evidence="6">Mechanosensitive ion channel protein</fullName>
    </recommendedName>
</protein>
<comment type="similarity">
    <text evidence="2 6">Belongs to the MscS (TC 1.A.23) family.</text>
</comment>
<dbReference type="PANTHER" id="PTHR31323">
    <property type="entry name" value="MECHANOSENSITIVE ION CHANNEL PROTEIN MSY2"/>
    <property type="match status" value="1"/>
</dbReference>
<dbReference type="Gene3D" id="2.30.30.60">
    <property type="match status" value="1"/>
</dbReference>
<keyword evidence="4 8" id="KW-1133">Transmembrane helix</keyword>
<sequence length="842" mass="94695">MNPFRSPTRAGYDAVELGHPSQLHDSPQSTPRMSSNMPLYEYSLAGQGQPRPNTTGSPTPNSEDTHVTYPPYSQNTMASSSSLPMYEPRRGDAGVGYPPESKGPQTSMPRPTRLSRSPSWDILNGIKRFENQYEEFDTRKATEEHLAFADGDLPKNRFSRLYHYLINVSVVTRWILFIVPVLGIIWIPGILHFTEFPDATVWSVNLLWWSVWLSVVWGGWWSALAGALLLPGLLRSTIGVVAVSSRRYIDWMTALHRYVAFFAWTFLNWCASRNIIDLIAKLLFGLFLCAGLLAFEKFSIQWIAGKFHERSYAERIADQKFTVRALVVLYRHSSDIPGRHDTMNGAQRGIKDKANPARLLKAAIKGVRNAATTTTTALGNVASEIAGSSVLQPNSPQAMVKTALESANKSRQLARRIFYSFAKPGSEYMFLQDIQHLFPDDIVDRVFSIFDRDGNGDASREEVEMALMDCHREQLSIEHSMQDLDSAVGRLDNILMSLYVIIAILIIAVCLEAELVTLVTSAGTLILGLSWLIGSSLAEVLTSIIFLFIKHPFDVGDQVSIDKEIFTVKEIRLLSTIFLDSNGVFVQAPNTKLNDLFLYNIRRSPQLSETFAFDVAYETTFEQLEDLRTRMIAFLKAERRDYLPSFDVNVVEFPDQEKMSLTADIMYKSISQQAGLRAKRRNKWVCALKTMLAEVGIYGPKGNPDAPPPPKRYTEVPWDQVQEDDRKREEEEKARVKGVPEPILPFVGWRLADEKAQYHDPIAGVFGETGEVFTSSRGPSRAPTPRRQMTDDSLRHRGMPRMVATPPPMMPQAVAGSSSPRSSPRRPPGIPLRADSYEMMSR</sequence>
<feature type="compositionally biased region" description="Polar residues" evidence="7">
    <location>
        <begin position="50"/>
        <end position="62"/>
    </location>
</feature>
<dbReference type="SUPFAM" id="SSF50182">
    <property type="entry name" value="Sm-like ribonucleoproteins"/>
    <property type="match status" value="1"/>
</dbReference>
<feature type="transmembrane region" description="Helical" evidence="8">
    <location>
        <begin position="251"/>
        <end position="269"/>
    </location>
</feature>
<keyword evidence="6" id="KW-0256">Endoplasmic reticulum</keyword>
<dbReference type="EMBL" id="GL377309">
    <property type="protein sequence ID" value="EFI94916.1"/>
    <property type="molecule type" value="Genomic_DNA"/>
</dbReference>
<dbReference type="SUPFAM" id="SSF47473">
    <property type="entry name" value="EF-hand"/>
    <property type="match status" value="1"/>
</dbReference>
<dbReference type="OMA" id="PQMSESF"/>
<dbReference type="GO" id="GO:0005509">
    <property type="term" value="F:calcium ion binding"/>
    <property type="evidence" value="ECO:0007669"/>
    <property type="project" value="InterPro"/>
</dbReference>
<evidence type="ECO:0000256" key="7">
    <source>
        <dbReference type="SAM" id="MobiDB-lite"/>
    </source>
</evidence>
<keyword evidence="3 8" id="KW-0812">Transmembrane</keyword>
<dbReference type="InterPro" id="IPR002048">
    <property type="entry name" value="EF_hand_dom"/>
</dbReference>
<dbReference type="InterPro" id="IPR023408">
    <property type="entry name" value="MscS_beta-dom_sf"/>
</dbReference>
<dbReference type="Pfam" id="PF25886">
    <property type="entry name" value="Msy1"/>
    <property type="match status" value="1"/>
</dbReference>
<feature type="region of interest" description="Disordered" evidence="7">
    <location>
        <begin position="1"/>
        <end position="118"/>
    </location>
</feature>
<dbReference type="PIRSF" id="PIRSF017209">
    <property type="entry name" value="Memb_At2g17000_prd"/>
    <property type="match status" value="1"/>
</dbReference>
<evidence type="ECO:0000256" key="6">
    <source>
        <dbReference type="PIRNR" id="PIRNR017209"/>
    </source>
</evidence>
<dbReference type="OrthoDB" id="544685at2759"/>
<evidence type="ECO:0000256" key="1">
    <source>
        <dbReference type="ARBA" id="ARBA00004127"/>
    </source>
</evidence>
<dbReference type="InterPro" id="IPR006685">
    <property type="entry name" value="MscS_channel_2nd"/>
</dbReference>
<dbReference type="AlphaFoldDB" id="D8QCE8"/>
<dbReference type="KEGG" id="scm:SCHCO_02670534"/>
<evidence type="ECO:0000256" key="5">
    <source>
        <dbReference type="ARBA" id="ARBA00023136"/>
    </source>
</evidence>
<feature type="transmembrane region" description="Helical" evidence="8">
    <location>
        <begin position="207"/>
        <end position="230"/>
    </location>
</feature>
<evidence type="ECO:0000256" key="4">
    <source>
        <dbReference type="ARBA" id="ARBA00022989"/>
    </source>
</evidence>
<feature type="transmembrane region" description="Helical" evidence="8">
    <location>
        <begin position="498"/>
        <end position="519"/>
    </location>
</feature>
<organism evidence="11">
    <name type="scientific">Schizophyllum commune (strain H4-8 / FGSC 9210)</name>
    <name type="common">Split gill fungus</name>
    <dbReference type="NCBI Taxonomy" id="578458"/>
    <lineage>
        <taxon>Eukaryota</taxon>
        <taxon>Fungi</taxon>
        <taxon>Dikarya</taxon>
        <taxon>Basidiomycota</taxon>
        <taxon>Agaricomycotina</taxon>
        <taxon>Agaricomycetes</taxon>
        <taxon>Agaricomycetidae</taxon>
        <taxon>Agaricales</taxon>
        <taxon>Schizophyllaceae</taxon>
        <taxon>Schizophyllum</taxon>
    </lineage>
</organism>
<feature type="compositionally biased region" description="Polar residues" evidence="7">
    <location>
        <begin position="103"/>
        <end position="118"/>
    </location>
</feature>
<dbReference type="InterPro" id="IPR016688">
    <property type="entry name" value="MscS-like_plants/fungi"/>
</dbReference>
<evidence type="ECO:0000256" key="3">
    <source>
        <dbReference type="ARBA" id="ARBA00022692"/>
    </source>
</evidence>
<feature type="transmembrane region" description="Helical" evidence="8">
    <location>
        <begin position="525"/>
        <end position="549"/>
    </location>
</feature>
<dbReference type="InParanoid" id="D8QCE8"/>
<feature type="domain" description="EF-hand" evidence="9">
    <location>
        <begin position="438"/>
        <end position="473"/>
    </location>
</feature>
<keyword evidence="5 6" id="KW-0472">Membrane</keyword>
<dbReference type="PROSITE" id="PS50222">
    <property type="entry name" value="EF_HAND_2"/>
    <property type="match status" value="1"/>
</dbReference>
<name>D8QCE8_SCHCM</name>
<evidence type="ECO:0000313" key="10">
    <source>
        <dbReference type="EMBL" id="EFI94916.1"/>
    </source>
</evidence>
<feature type="transmembrane region" description="Helical" evidence="8">
    <location>
        <begin position="164"/>
        <end position="187"/>
    </location>
</feature>
<dbReference type="PANTHER" id="PTHR31323:SF15">
    <property type="entry name" value="MECHANOSENSITIVE ION CHANNEL PROTEIN MSY1"/>
    <property type="match status" value="1"/>
</dbReference>
<dbReference type="HOGENOM" id="CLU_010480_3_0_1"/>
<comment type="subcellular location">
    <subcellularLocation>
        <location evidence="1">Endomembrane system</location>
        <topology evidence="1">Multi-pass membrane protein</topology>
    </subcellularLocation>
    <subcellularLocation>
        <location evidence="6">Endoplasmic reticulum membrane</location>
    </subcellularLocation>
</comment>
<accession>D8QCE8</accession>
<feature type="region of interest" description="Disordered" evidence="7">
    <location>
        <begin position="769"/>
        <end position="842"/>
    </location>
</feature>
<dbReference type="InterPro" id="IPR011992">
    <property type="entry name" value="EF-hand-dom_pair"/>
</dbReference>
<proteinExistence type="inferred from homology"/>
<dbReference type="InterPro" id="IPR010920">
    <property type="entry name" value="LSM_dom_sf"/>
</dbReference>
<dbReference type="Gene3D" id="1.10.238.10">
    <property type="entry name" value="EF-hand"/>
    <property type="match status" value="1"/>
</dbReference>
<feature type="compositionally biased region" description="Polar residues" evidence="7">
    <location>
        <begin position="23"/>
        <end position="37"/>
    </location>
</feature>
<evidence type="ECO:0000313" key="11">
    <source>
        <dbReference type="Proteomes" id="UP000007431"/>
    </source>
</evidence>
<reference evidence="10 11" key="1">
    <citation type="journal article" date="2010" name="Nat. Biotechnol.">
        <title>Genome sequence of the model mushroom Schizophyllum commune.</title>
        <authorList>
            <person name="Ohm R.A."/>
            <person name="de Jong J.F."/>
            <person name="Lugones L.G."/>
            <person name="Aerts A."/>
            <person name="Kothe E."/>
            <person name="Stajich J.E."/>
            <person name="de Vries R.P."/>
            <person name="Record E."/>
            <person name="Levasseur A."/>
            <person name="Baker S.E."/>
            <person name="Bartholomew K.A."/>
            <person name="Coutinho P.M."/>
            <person name="Erdmann S."/>
            <person name="Fowler T.J."/>
            <person name="Gathman A.C."/>
            <person name="Lombard V."/>
            <person name="Henrissat B."/>
            <person name="Knabe N."/>
            <person name="Kuees U."/>
            <person name="Lilly W.W."/>
            <person name="Lindquist E."/>
            <person name="Lucas S."/>
            <person name="Magnuson J.K."/>
            <person name="Piumi F."/>
            <person name="Raudaskoski M."/>
            <person name="Salamov A."/>
            <person name="Schmutz J."/>
            <person name="Schwarze F.W.M.R."/>
            <person name="vanKuyk P.A."/>
            <person name="Horton J.S."/>
            <person name="Grigoriev I.V."/>
            <person name="Woesten H.A.B."/>
        </authorList>
    </citation>
    <scope>NUCLEOTIDE SEQUENCE [LARGE SCALE GENOMIC DNA]</scope>
    <source>
        <strain evidence="11">H4-8 / FGSC 9210</strain>
    </source>
</reference>
<dbReference type="STRING" id="578458.D8QCE8"/>
<feature type="compositionally biased region" description="Basic and acidic residues" evidence="7">
    <location>
        <begin position="723"/>
        <end position="735"/>
    </location>
</feature>
<dbReference type="InterPro" id="IPR058650">
    <property type="entry name" value="Msy1/2-like"/>
</dbReference>